<feature type="active site" description="Nucleophile" evidence="6">
    <location>
        <position position="235"/>
    </location>
</feature>
<dbReference type="Pfam" id="PF01793">
    <property type="entry name" value="Glyco_transf_15"/>
    <property type="match status" value="1"/>
</dbReference>
<dbReference type="GO" id="GO:0000032">
    <property type="term" value="P:cell wall mannoprotein biosynthetic process"/>
    <property type="evidence" value="ECO:0007669"/>
    <property type="project" value="TreeGrafter"/>
</dbReference>
<accession>A0A376B9S5</accession>
<dbReference type="PANTHER" id="PTHR31121:SF8">
    <property type="entry name" value="GLYCOLIPID 2-ALPHA-MANNOSYLTRANSFERASE-RELATED"/>
    <property type="match status" value="1"/>
</dbReference>
<dbReference type="GO" id="GO:0005794">
    <property type="term" value="C:Golgi apparatus"/>
    <property type="evidence" value="ECO:0007669"/>
    <property type="project" value="TreeGrafter"/>
</dbReference>
<dbReference type="OrthoDB" id="439943at2759"/>
<evidence type="ECO:0000256" key="3">
    <source>
        <dbReference type="ARBA" id="ARBA00022676"/>
    </source>
</evidence>
<dbReference type="VEuPathDB" id="FungiDB:SCODWIG_03187"/>
<dbReference type="InterPro" id="IPR002685">
    <property type="entry name" value="Glyco_trans_15"/>
</dbReference>
<dbReference type="PANTHER" id="PTHR31121">
    <property type="entry name" value="ALPHA-1,2 MANNOSYLTRANSFERASE KTR1"/>
    <property type="match status" value="1"/>
</dbReference>
<comment type="subcellular location">
    <subcellularLocation>
        <location evidence="1">Membrane</location>
        <topology evidence="1">Single-pass type II membrane protein</topology>
    </subcellularLocation>
</comment>
<dbReference type="GO" id="GO:0000026">
    <property type="term" value="F:alpha-1,2-mannosyltransferase activity"/>
    <property type="evidence" value="ECO:0007669"/>
    <property type="project" value="TreeGrafter"/>
</dbReference>
<organism evidence="7 8">
    <name type="scientific">Saccharomycodes ludwigii</name>
    <dbReference type="NCBI Taxonomy" id="36035"/>
    <lineage>
        <taxon>Eukaryota</taxon>
        <taxon>Fungi</taxon>
        <taxon>Dikarya</taxon>
        <taxon>Ascomycota</taxon>
        <taxon>Saccharomycotina</taxon>
        <taxon>Saccharomycetes</taxon>
        <taxon>Saccharomycodales</taxon>
        <taxon>Saccharomycodaceae</taxon>
        <taxon>Saccharomycodes</taxon>
    </lineage>
</organism>
<evidence type="ECO:0000256" key="2">
    <source>
        <dbReference type="ARBA" id="ARBA00007677"/>
    </source>
</evidence>
<evidence type="ECO:0000313" key="8">
    <source>
        <dbReference type="Proteomes" id="UP000262825"/>
    </source>
</evidence>
<proteinExistence type="inferred from homology"/>
<dbReference type="Gene3D" id="3.90.550.10">
    <property type="entry name" value="Spore Coat Polysaccharide Biosynthesis Protein SpsA, Chain A"/>
    <property type="match status" value="1"/>
</dbReference>
<dbReference type="GO" id="GO:0016020">
    <property type="term" value="C:membrane"/>
    <property type="evidence" value="ECO:0007669"/>
    <property type="project" value="UniProtKB-SubCell"/>
</dbReference>
<sequence length="351" mass="42429">MLWVQSSNNSNSASPTINPLDYKREKACFMVLTKNEQLNPLIATIKNYEEHFNKNYRYPWYIFNDQPFDSQFVDVLSKEFPATEYHLLTIPKSYWSYPDWIDLNKADETRREMDRQNVIYGESESYRHMCRYWAGYFFRHTELKNFDWFWRVEPGTNLLCDINYDIFKYMNYNGKKYGFVISIHEIPNTIETLWESVKKYISINSQTLSPNNLQNFITDKKADYYNLCHFWSNFEIGSLNFFRSETYVNFFEFLDKEGGIYYERWGDAPIHSIALSLFLNKTEIHFFDDIGYYHEPFTHCPLDKAVWKKNKCSCNRRVDFTFQDFSCGVEYYDAQEIIKPASWKFFRQYQL</sequence>
<dbReference type="AlphaFoldDB" id="A0A376B9S5"/>
<keyword evidence="8" id="KW-1185">Reference proteome</keyword>
<dbReference type="FunFam" id="3.90.550.10:FF:000051">
    <property type="entry name" value="Alpha-1,2-mannosyltransferase (Ktr4)"/>
    <property type="match status" value="1"/>
</dbReference>
<keyword evidence="4 7" id="KW-0808">Transferase</keyword>
<evidence type="ECO:0000256" key="6">
    <source>
        <dbReference type="PIRSR" id="PIRSR018153-1"/>
    </source>
</evidence>
<comment type="similarity">
    <text evidence="2">Belongs to the glycosyltransferase 15 family.</text>
</comment>
<keyword evidence="5" id="KW-0812">Transmembrane</keyword>
<keyword evidence="3 7" id="KW-0328">Glycosyltransferase</keyword>
<dbReference type="EMBL" id="UFAJ01000698">
    <property type="protein sequence ID" value="SSD61426.1"/>
    <property type="molecule type" value="Genomic_DNA"/>
</dbReference>
<dbReference type="GO" id="GO:0006487">
    <property type="term" value="P:protein N-linked glycosylation"/>
    <property type="evidence" value="ECO:0007669"/>
    <property type="project" value="TreeGrafter"/>
</dbReference>
<evidence type="ECO:0000313" key="7">
    <source>
        <dbReference type="EMBL" id="SSD61426.1"/>
    </source>
</evidence>
<gene>
    <name evidence="7" type="ORF">SCODWIG_03187</name>
</gene>
<dbReference type="PIRSF" id="PIRSF018153">
    <property type="entry name" value="Glyco_trans_15"/>
    <property type="match status" value="1"/>
</dbReference>
<name>A0A376B9S5_9ASCO</name>
<dbReference type="SUPFAM" id="SSF53448">
    <property type="entry name" value="Nucleotide-diphospho-sugar transferases"/>
    <property type="match status" value="1"/>
</dbReference>
<keyword evidence="5" id="KW-0735">Signal-anchor</keyword>
<evidence type="ECO:0000256" key="4">
    <source>
        <dbReference type="ARBA" id="ARBA00022679"/>
    </source>
</evidence>
<evidence type="ECO:0000256" key="5">
    <source>
        <dbReference type="ARBA" id="ARBA00022968"/>
    </source>
</evidence>
<protein>
    <submittedName>
        <fullName evidence="7">Related to Alpha-1,2 mannosyltransferase KTR1</fullName>
    </submittedName>
</protein>
<dbReference type="InterPro" id="IPR029044">
    <property type="entry name" value="Nucleotide-diphossugar_trans"/>
</dbReference>
<dbReference type="Proteomes" id="UP000262825">
    <property type="component" value="Unassembled WGS sequence"/>
</dbReference>
<evidence type="ECO:0000256" key="1">
    <source>
        <dbReference type="ARBA" id="ARBA00004606"/>
    </source>
</evidence>
<dbReference type="GO" id="GO:0006493">
    <property type="term" value="P:protein O-linked glycosylation"/>
    <property type="evidence" value="ECO:0007669"/>
    <property type="project" value="TreeGrafter"/>
</dbReference>
<reference evidence="8" key="1">
    <citation type="submission" date="2018-06" db="EMBL/GenBank/DDBJ databases">
        <authorList>
            <person name="Guldener U."/>
        </authorList>
    </citation>
    <scope>NUCLEOTIDE SEQUENCE [LARGE SCALE GENOMIC DNA]</scope>
    <source>
        <strain evidence="8">UTAD17</strain>
    </source>
</reference>